<keyword evidence="5" id="KW-1185">Reference proteome</keyword>
<evidence type="ECO:0000259" key="3">
    <source>
        <dbReference type="Pfam" id="PF25597"/>
    </source>
</evidence>
<feature type="domain" description="Retroviral polymerase SH3-like" evidence="3">
    <location>
        <begin position="407"/>
        <end position="441"/>
    </location>
</feature>
<reference evidence="4" key="2">
    <citation type="submission" date="2022-01" db="EMBL/GenBank/DDBJ databases">
        <authorList>
            <person name="Yamashiro T."/>
            <person name="Shiraishi A."/>
            <person name="Satake H."/>
            <person name="Nakayama K."/>
        </authorList>
    </citation>
    <scope>NUCLEOTIDE SEQUENCE</scope>
</reference>
<comment type="caution">
    <text evidence="4">The sequence shown here is derived from an EMBL/GenBank/DDBJ whole genome shotgun (WGS) entry which is preliminary data.</text>
</comment>
<keyword evidence="1" id="KW-0175">Coiled coil</keyword>
<proteinExistence type="predicted"/>
<evidence type="ECO:0000256" key="2">
    <source>
        <dbReference type="SAM" id="MobiDB-lite"/>
    </source>
</evidence>
<feature type="region of interest" description="Disordered" evidence="2">
    <location>
        <begin position="313"/>
        <end position="332"/>
    </location>
</feature>
<feature type="compositionally biased region" description="Basic residues" evidence="2">
    <location>
        <begin position="648"/>
        <end position="660"/>
    </location>
</feature>
<evidence type="ECO:0000313" key="5">
    <source>
        <dbReference type="Proteomes" id="UP001151760"/>
    </source>
</evidence>
<protein>
    <recommendedName>
        <fullName evidence="3">Retroviral polymerase SH3-like domain-containing protein</fullName>
    </recommendedName>
</protein>
<reference evidence="4" key="1">
    <citation type="journal article" date="2022" name="Int. J. Mol. Sci.">
        <title>Draft Genome of Tanacetum Coccineum: Genomic Comparison of Closely Related Tanacetum-Family Plants.</title>
        <authorList>
            <person name="Yamashiro T."/>
            <person name="Shiraishi A."/>
            <person name="Nakayama K."/>
            <person name="Satake H."/>
        </authorList>
    </citation>
    <scope>NUCLEOTIDE SEQUENCE</scope>
</reference>
<name>A0ABQ5ITT0_9ASTR</name>
<evidence type="ECO:0000313" key="4">
    <source>
        <dbReference type="EMBL" id="GJU03624.1"/>
    </source>
</evidence>
<feature type="coiled-coil region" evidence="1">
    <location>
        <begin position="235"/>
        <end position="276"/>
    </location>
</feature>
<dbReference type="EMBL" id="BQNB010021172">
    <property type="protein sequence ID" value="GJU03624.1"/>
    <property type="molecule type" value="Genomic_DNA"/>
</dbReference>
<dbReference type="InterPro" id="IPR057670">
    <property type="entry name" value="SH3_retrovirus"/>
</dbReference>
<dbReference type="Proteomes" id="UP001151760">
    <property type="component" value="Unassembled WGS sequence"/>
</dbReference>
<evidence type="ECO:0000256" key="1">
    <source>
        <dbReference type="SAM" id="Coils"/>
    </source>
</evidence>
<feature type="region of interest" description="Disordered" evidence="2">
    <location>
        <begin position="644"/>
        <end position="712"/>
    </location>
</feature>
<accession>A0ABQ5ITT0</accession>
<feature type="compositionally biased region" description="Polar residues" evidence="2">
    <location>
        <begin position="690"/>
        <end position="712"/>
    </location>
</feature>
<organism evidence="4 5">
    <name type="scientific">Tanacetum coccineum</name>
    <dbReference type="NCBI Taxonomy" id="301880"/>
    <lineage>
        <taxon>Eukaryota</taxon>
        <taxon>Viridiplantae</taxon>
        <taxon>Streptophyta</taxon>
        <taxon>Embryophyta</taxon>
        <taxon>Tracheophyta</taxon>
        <taxon>Spermatophyta</taxon>
        <taxon>Magnoliopsida</taxon>
        <taxon>eudicotyledons</taxon>
        <taxon>Gunneridae</taxon>
        <taxon>Pentapetalae</taxon>
        <taxon>asterids</taxon>
        <taxon>campanulids</taxon>
        <taxon>Asterales</taxon>
        <taxon>Asteraceae</taxon>
        <taxon>Asteroideae</taxon>
        <taxon>Anthemideae</taxon>
        <taxon>Anthemidinae</taxon>
        <taxon>Tanacetum</taxon>
    </lineage>
</organism>
<sequence>MSTLKFAETHNLVAFLEKPEESSGFEEIIDFLNASYVQYALTVNPTIYTACFEQFWAYAKDKIVNGERQIQALVDKKKVIITETSIRSDLKLDDAKGIDCLPTASIFVELERMGEPFENWRTPNSSSLNHSDDRRKQHLEGGVKFLMYPRFMQVFLDKQVEGMTRHKGVYVTPSYTKKVFANMKRPCKGFSGRVTSLFSTMMVQAIEDMEPVTDEAHVSTPSYDLPQSGDDSMQLSELMNLCTSLQEKVLDLEKSKTAQAKEITSLKKRVKQLEKRKKSRPSGLRSYDEISKLFDKEMKRLNTFVDMNSKVVKGSETRTEESSKRARDELESDKLKKHKIDEHVEAKKYDDPKEEDMKKHMEIVQDEEEIAIEAIPLATKPLMIVEYKIVKEGQKGFYHLIRADGSYSQNSKAYIILNKHTKKIEESLNVTFDETPPPSKTSPLVDDDLDEEEAIRATEKKNLKNVVEDETLEIDKIVNIKESRNHPLENVIGNLNQRTLRSQAQNQSNFFCFISTIEPKNVNEVLGDESWIVAMQEELNQFIANDIWEEGQVRRIRHEEEIDVLEYQVLTREIEPTLKHLEEIIRENVFCLGRIEWVTRQKRLILPYGMLLTYLFKVIMNENPELNNESYVLYDRVMNPLAAQQERKPRKYRGTRRGRHSTSSSSAFDQPYSSHLNDDDDDDGYDKGTSRASTPSPIHYVNSLTNQVPQVF</sequence>
<dbReference type="Pfam" id="PF25597">
    <property type="entry name" value="SH3_retrovirus"/>
    <property type="match status" value="1"/>
</dbReference>
<gene>
    <name evidence="4" type="ORF">Tco_1113962</name>
</gene>